<proteinExistence type="predicted"/>
<keyword evidence="2" id="KW-1185">Reference proteome</keyword>
<dbReference type="EMBL" id="CM024797">
    <property type="protein sequence ID" value="KAG8000124.1"/>
    <property type="molecule type" value="Genomic_DNA"/>
</dbReference>
<sequence length="67" mass="7310">MGENQSITGDSGIDSPRTRVSLASSNTVILEGLKRRGFLQNLEKLHSKSNAMRPQSSLLQLTPVMNV</sequence>
<protein>
    <submittedName>
        <fullName evidence="1">Storkhead-box protein 1</fullName>
    </submittedName>
</protein>
<dbReference type="Proteomes" id="UP000805704">
    <property type="component" value="Chromosome 9"/>
</dbReference>
<name>A0ACB7EE27_NIBAL</name>
<organism evidence="1 2">
    <name type="scientific">Nibea albiflora</name>
    <name type="common">Yellow drum</name>
    <name type="synonym">Corvina albiflora</name>
    <dbReference type="NCBI Taxonomy" id="240163"/>
    <lineage>
        <taxon>Eukaryota</taxon>
        <taxon>Metazoa</taxon>
        <taxon>Chordata</taxon>
        <taxon>Craniata</taxon>
        <taxon>Vertebrata</taxon>
        <taxon>Euteleostomi</taxon>
        <taxon>Actinopterygii</taxon>
        <taxon>Neopterygii</taxon>
        <taxon>Teleostei</taxon>
        <taxon>Neoteleostei</taxon>
        <taxon>Acanthomorphata</taxon>
        <taxon>Eupercaria</taxon>
        <taxon>Sciaenidae</taxon>
        <taxon>Nibea</taxon>
    </lineage>
</organism>
<gene>
    <name evidence="1" type="primary">STOX1.2</name>
    <name evidence="1" type="ORF">GBF38_002291</name>
</gene>
<comment type="caution">
    <text evidence="1">The sequence shown here is derived from an EMBL/GenBank/DDBJ whole genome shotgun (WGS) entry which is preliminary data.</text>
</comment>
<evidence type="ECO:0000313" key="2">
    <source>
        <dbReference type="Proteomes" id="UP000805704"/>
    </source>
</evidence>
<evidence type="ECO:0000313" key="1">
    <source>
        <dbReference type="EMBL" id="KAG8000124.1"/>
    </source>
</evidence>
<reference evidence="1" key="1">
    <citation type="submission" date="2020-04" db="EMBL/GenBank/DDBJ databases">
        <title>A chromosome-scale assembly and high-density genetic map of the yellow drum (Nibea albiflora) genome.</title>
        <authorList>
            <person name="Xu D."/>
            <person name="Zhang W."/>
            <person name="Chen R."/>
            <person name="Tan P."/>
            <person name="Wang L."/>
            <person name="Song H."/>
            <person name="Tian L."/>
            <person name="Zhu Q."/>
            <person name="Wang B."/>
        </authorList>
    </citation>
    <scope>NUCLEOTIDE SEQUENCE</scope>
    <source>
        <strain evidence="1">ZJHYS-2018</strain>
    </source>
</reference>
<accession>A0ACB7EE27</accession>